<keyword evidence="3" id="KW-1185">Reference proteome</keyword>
<reference evidence="2" key="1">
    <citation type="submission" date="2025-08" db="UniProtKB">
        <authorList>
            <consortium name="Ensembl"/>
        </authorList>
    </citation>
    <scope>IDENTIFICATION</scope>
</reference>
<dbReference type="AlphaFoldDB" id="A0A8C5T9G3"/>
<sequence length="265" mass="29613">MPGSSEVNVPKNDSTPIILKRKRYRRIVNLAPKFNLPRQIAGHTEGGKEVLVREDFPPKSVLEVKQKNFLSKNTEEAHEQDHALEEYFAPYTDAEATYSLPTPDADDLLHSVSFILSGPCSPISKCACRVCINSKTKEEQATTLQPQQQVDKKEDEGEHVSSEVTNGQPDILSSVKVVSEYLEDSNTLASCTEASQLEDYQDADMKCSFLGLPLSLGFAFQLVQLFGSPGLPLESLLPDDYIVPLDWKVSKMIYLLWKTSVEKKF</sequence>
<reference evidence="2" key="2">
    <citation type="submission" date="2025-09" db="UniProtKB">
        <authorList>
            <consortium name="Ensembl"/>
        </authorList>
    </citation>
    <scope>IDENTIFICATION</scope>
</reference>
<dbReference type="Proteomes" id="UP000694560">
    <property type="component" value="Unplaced"/>
</dbReference>
<organism evidence="2 3">
    <name type="scientific">Malurus cyaneus samueli</name>
    <dbReference type="NCBI Taxonomy" id="2593467"/>
    <lineage>
        <taxon>Eukaryota</taxon>
        <taxon>Metazoa</taxon>
        <taxon>Chordata</taxon>
        <taxon>Craniata</taxon>
        <taxon>Vertebrata</taxon>
        <taxon>Euteleostomi</taxon>
        <taxon>Archelosauria</taxon>
        <taxon>Archosauria</taxon>
        <taxon>Dinosauria</taxon>
        <taxon>Saurischia</taxon>
        <taxon>Theropoda</taxon>
        <taxon>Coelurosauria</taxon>
        <taxon>Aves</taxon>
        <taxon>Neognathae</taxon>
        <taxon>Neoaves</taxon>
        <taxon>Telluraves</taxon>
        <taxon>Australaves</taxon>
        <taxon>Passeriformes</taxon>
        <taxon>Meliphagoidea</taxon>
        <taxon>Maluridae</taxon>
        <taxon>Malurus</taxon>
    </lineage>
</organism>
<accession>A0A8C5T9G3</accession>
<evidence type="ECO:0000313" key="3">
    <source>
        <dbReference type="Proteomes" id="UP000694560"/>
    </source>
</evidence>
<evidence type="ECO:0000313" key="2">
    <source>
        <dbReference type="Ensembl" id="ENSMCSP00000003073.1"/>
    </source>
</evidence>
<protein>
    <submittedName>
        <fullName evidence="2">Uncharacterized protein</fullName>
    </submittedName>
</protein>
<dbReference type="Ensembl" id="ENSMCST00000003140.1">
    <property type="protein sequence ID" value="ENSMCSP00000003073.1"/>
    <property type="gene ID" value="ENSMCSG00000002230.1"/>
</dbReference>
<feature type="compositionally biased region" description="Basic and acidic residues" evidence="1">
    <location>
        <begin position="150"/>
        <end position="161"/>
    </location>
</feature>
<feature type="region of interest" description="Disordered" evidence="1">
    <location>
        <begin position="139"/>
        <end position="165"/>
    </location>
</feature>
<evidence type="ECO:0000256" key="1">
    <source>
        <dbReference type="SAM" id="MobiDB-lite"/>
    </source>
</evidence>
<proteinExistence type="predicted"/>
<name>A0A8C5T9G3_9PASS</name>